<gene>
    <name evidence="2" type="ORF">K503DRAFT_870670</name>
</gene>
<keyword evidence="3" id="KW-1185">Reference proteome</keyword>
<accession>A0A1B7MFG1</accession>
<dbReference type="Proteomes" id="UP000092154">
    <property type="component" value="Unassembled WGS sequence"/>
</dbReference>
<evidence type="ECO:0000256" key="1">
    <source>
        <dbReference type="SAM" id="MobiDB-lite"/>
    </source>
</evidence>
<proteinExistence type="predicted"/>
<dbReference type="InParanoid" id="A0A1B7MFG1"/>
<name>A0A1B7MFG1_9AGAM</name>
<dbReference type="OrthoDB" id="10552350at2759"/>
<dbReference type="AlphaFoldDB" id="A0A1B7MFG1"/>
<feature type="region of interest" description="Disordered" evidence="1">
    <location>
        <begin position="1"/>
        <end position="22"/>
    </location>
</feature>
<evidence type="ECO:0000313" key="2">
    <source>
        <dbReference type="EMBL" id="OAX31337.1"/>
    </source>
</evidence>
<evidence type="ECO:0000313" key="3">
    <source>
        <dbReference type="Proteomes" id="UP000092154"/>
    </source>
</evidence>
<reference evidence="2 3" key="1">
    <citation type="submission" date="2016-06" db="EMBL/GenBank/DDBJ databases">
        <title>Comparative genomics of the ectomycorrhizal sister species Rhizopogon vinicolor and Rhizopogon vesiculosus (Basidiomycota: Boletales) reveals a divergence of the mating type B locus.</title>
        <authorList>
            <consortium name="DOE Joint Genome Institute"/>
            <person name="Mujic A.B."/>
            <person name="Kuo A."/>
            <person name="Tritt A."/>
            <person name="Lipzen A."/>
            <person name="Chen C."/>
            <person name="Johnson J."/>
            <person name="Sharma A."/>
            <person name="Barry K."/>
            <person name="Grigoriev I.V."/>
            <person name="Spatafora J.W."/>
        </authorList>
    </citation>
    <scope>NUCLEOTIDE SEQUENCE [LARGE SCALE GENOMIC DNA]</scope>
    <source>
        <strain evidence="2 3">AM-OR11-026</strain>
    </source>
</reference>
<organism evidence="2 3">
    <name type="scientific">Rhizopogon vinicolor AM-OR11-026</name>
    <dbReference type="NCBI Taxonomy" id="1314800"/>
    <lineage>
        <taxon>Eukaryota</taxon>
        <taxon>Fungi</taxon>
        <taxon>Dikarya</taxon>
        <taxon>Basidiomycota</taxon>
        <taxon>Agaricomycotina</taxon>
        <taxon>Agaricomycetes</taxon>
        <taxon>Agaricomycetidae</taxon>
        <taxon>Boletales</taxon>
        <taxon>Suillineae</taxon>
        <taxon>Rhizopogonaceae</taxon>
        <taxon>Rhizopogon</taxon>
    </lineage>
</organism>
<sequence length="96" mass="10279">MKRKREKEKAIAVKNASSPPQGSVIQQCGVVPHVQPPSGLHAAVATSFTTPAIASTPAFAPSTASLPDAMIPRAGRWTRFRLFICCFSAQYTDGQH</sequence>
<protein>
    <submittedName>
        <fullName evidence="2">Uncharacterized protein</fullName>
    </submittedName>
</protein>
<dbReference type="EMBL" id="KV449449">
    <property type="protein sequence ID" value="OAX31337.1"/>
    <property type="molecule type" value="Genomic_DNA"/>
</dbReference>